<gene>
    <name evidence="10" type="ORF">G9H71_09035</name>
</gene>
<evidence type="ECO:0000313" key="10">
    <source>
        <dbReference type="EMBL" id="NHC13926.1"/>
    </source>
</evidence>
<keyword evidence="7 9" id="KW-0732">Signal</keyword>
<proteinExistence type="inferred from homology"/>
<comment type="subcellular location">
    <subcellularLocation>
        <location evidence="2">Cell inner membrane</location>
    </subcellularLocation>
    <subcellularLocation>
        <location evidence="1">Periplasm</location>
    </subcellularLocation>
</comment>
<dbReference type="PROSITE" id="PS51257">
    <property type="entry name" value="PROKAR_LIPOPROTEIN"/>
    <property type="match status" value="1"/>
</dbReference>
<organism evidence="10 11">
    <name type="scientific">Motilibacter deserti</name>
    <dbReference type="NCBI Taxonomy" id="2714956"/>
    <lineage>
        <taxon>Bacteria</taxon>
        <taxon>Bacillati</taxon>
        <taxon>Actinomycetota</taxon>
        <taxon>Actinomycetes</taxon>
        <taxon>Motilibacterales</taxon>
        <taxon>Motilibacteraceae</taxon>
        <taxon>Motilibacter</taxon>
    </lineage>
</organism>
<name>A0ABX0GUW0_9ACTN</name>
<dbReference type="EMBL" id="JAANNP010000003">
    <property type="protein sequence ID" value="NHC13926.1"/>
    <property type="molecule type" value="Genomic_DNA"/>
</dbReference>
<evidence type="ECO:0000256" key="1">
    <source>
        <dbReference type="ARBA" id="ARBA00004418"/>
    </source>
</evidence>
<reference evidence="10 11" key="1">
    <citation type="submission" date="2020-03" db="EMBL/GenBank/DDBJ databases">
        <title>Two novel Motilibacter sp.</title>
        <authorList>
            <person name="Liu S."/>
        </authorList>
    </citation>
    <scope>NUCLEOTIDE SEQUENCE [LARGE SCALE GENOMIC DNA]</scope>
    <source>
        <strain evidence="10 11">E257</strain>
    </source>
</reference>
<dbReference type="PANTHER" id="PTHR30024">
    <property type="entry name" value="ALIPHATIC SULFONATES-BINDING PROTEIN-RELATED"/>
    <property type="match status" value="1"/>
</dbReference>
<comment type="similarity">
    <text evidence="3">Belongs to the bacterial solute-binding protein SsuA/TauA family.</text>
</comment>
<dbReference type="InterPro" id="IPR010067">
    <property type="entry name" value="ABC_SsuA_sub-bd"/>
</dbReference>
<evidence type="ECO:0000256" key="9">
    <source>
        <dbReference type="SAM" id="SignalP"/>
    </source>
</evidence>
<sequence>MTRTSRPGRWRRSVAPLLALPLLAALGACASADDNSGGPAAAPAASVAAATDAPTASELRLGYFANVTHATPLVGIAEGFYAKALGDTKITTSIFNAGPAAVEAITGGSLDAAYLGPNPAINGYVKSNGTLLRIVGGATSGGAALVVKPGIDSAADLKGKKLATPQLGGTQDVALRAWLAENGLKVPVTGKGDVSIVNTENATTLQQFQDGNIDGAWLPEPWSSRLVQEAGAKVLVDEKTLWPQGRFVTTHLVVSQKFLADYPGTVKALLEGQVETNAWIAANPDEAKADLNAQIEKETGKGLAQPILDSAFSNIEVTDDPVASSLKQAADNAVEAGLLDEPDLNGIYDLSLLNQVLEEQGKPAVDDAGLGV</sequence>
<dbReference type="Gene3D" id="3.40.190.10">
    <property type="entry name" value="Periplasmic binding protein-like II"/>
    <property type="match status" value="2"/>
</dbReference>
<evidence type="ECO:0000256" key="5">
    <source>
        <dbReference type="ARBA" id="ARBA00022475"/>
    </source>
</evidence>
<comment type="caution">
    <text evidence="10">The sequence shown here is derived from an EMBL/GenBank/DDBJ whole genome shotgun (WGS) entry which is preliminary data.</text>
</comment>
<evidence type="ECO:0000256" key="6">
    <source>
        <dbReference type="ARBA" id="ARBA00022519"/>
    </source>
</evidence>
<feature type="signal peptide" evidence="9">
    <location>
        <begin position="1"/>
        <end position="30"/>
    </location>
</feature>
<dbReference type="PANTHER" id="PTHR30024:SF47">
    <property type="entry name" value="TAURINE-BINDING PERIPLASMIC PROTEIN"/>
    <property type="match status" value="1"/>
</dbReference>
<keyword evidence="8" id="KW-0472">Membrane</keyword>
<dbReference type="SUPFAM" id="SSF53850">
    <property type="entry name" value="Periplasmic binding protein-like II"/>
    <property type="match status" value="1"/>
</dbReference>
<dbReference type="RefSeq" id="WP_166280921.1">
    <property type="nucleotide sequence ID" value="NZ_JAANNP010000003.1"/>
</dbReference>
<accession>A0ABX0GUW0</accession>
<keyword evidence="6" id="KW-0997">Cell inner membrane</keyword>
<evidence type="ECO:0000256" key="3">
    <source>
        <dbReference type="ARBA" id="ARBA00010742"/>
    </source>
</evidence>
<dbReference type="Pfam" id="PF13379">
    <property type="entry name" value="NMT1_2"/>
    <property type="match status" value="1"/>
</dbReference>
<keyword evidence="5" id="KW-1003">Cell membrane</keyword>
<evidence type="ECO:0000256" key="8">
    <source>
        <dbReference type="ARBA" id="ARBA00023136"/>
    </source>
</evidence>
<protein>
    <submittedName>
        <fullName evidence="10">ABC transporter substrate-binding protein</fullName>
    </submittedName>
</protein>
<dbReference type="NCBIfam" id="TIGR01728">
    <property type="entry name" value="SsuA_fam"/>
    <property type="match status" value="1"/>
</dbReference>
<dbReference type="Proteomes" id="UP000800981">
    <property type="component" value="Unassembled WGS sequence"/>
</dbReference>
<dbReference type="CDD" id="cd13553">
    <property type="entry name" value="PBP2_NrtA_CpmA_like"/>
    <property type="match status" value="1"/>
</dbReference>
<evidence type="ECO:0000256" key="4">
    <source>
        <dbReference type="ARBA" id="ARBA00022448"/>
    </source>
</evidence>
<evidence type="ECO:0000313" key="11">
    <source>
        <dbReference type="Proteomes" id="UP000800981"/>
    </source>
</evidence>
<feature type="chain" id="PRO_5046756927" evidence="9">
    <location>
        <begin position="31"/>
        <end position="372"/>
    </location>
</feature>
<keyword evidence="11" id="KW-1185">Reference proteome</keyword>
<keyword evidence="4" id="KW-0813">Transport</keyword>
<evidence type="ECO:0000256" key="7">
    <source>
        <dbReference type="ARBA" id="ARBA00022729"/>
    </source>
</evidence>
<dbReference type="InterPro" id="IPR044527">
    <property type="entry name" value="NrtA/CpmA_ABC-bd_dom"/>
</dbReference>
<evidence type="ECO:0000256" key="2">
    <source>
        <dbReference type="ARBA" id="ARBA00004533"/>
    </source>
</evidence>